<dbReference type="PANTHER" id="PTHR32401">
    <property type="entry name" value="CONCANAVALIN A-LIKE LECTIN FAMILY PROTEIN"/>
    <property type="match status" value="1"/>
</dbReference>
<dbReference type="SUPFAM" id="SSF49899">
    <property type="entry name" value="Concanavalin A-like lectins/glucanases"/>
    <property type="match status" value="1"/>
</dbReference>
<dbReference type="AlphaFoldDB" id="Q6ZFS0"/>
<dbReference type="InterPro" id="IPR050258">
    <property type="entry name" value="Leguminous_Lectin"/>
</dbReference>
<evidence type="ECO:0000313" key="5">
    <source>
        <dbReference type="EMBL" id="BAD09255.1"/>
    </source>
</evidence>
<feature type="chain" id="PRO_5004282802" description="Legume lectin domain-containing protein" evidence="3">
    <location>
        <begin position="27"/>
        <end position="159"/>
    </location>
</feature>
<keyword evidence="2" id="KW-0430">Lectin</keyword>
<dbReference type="EMBL" id="AP004166">
    <property type="protein sequence ID" value="BAD09255.1"/>
    <property type="molecule type" value="Genomic_DNA"/>
</dbReference>
<proteinExistence type="inferred from homology"/>
<organism evidence="5 6">
    <name type="scientific">Oryza sativa subsp. japonica</name>
    <name type="common">Rice</name>
    <dbReference type="NCBI Taxonomy" id="39947"/>
    <lineage>
        <taxon>Eukaryota</taxon>
        <taxon>Viridiplantae</taxon>
        <taxon>Streptophyta</taxon>
        <taxon>Embryophyta</taxon>
        <taxon>Tracheophyta</taxon>
        <taxon>Spermatophyta</taxon>
        <taxon>Magnoliopsida</taxon>
        <taxon>Liliopsida</taxon>
        <taxon>Poales</taxon>
        <taxon>Poaceae</taxon>
        <taxon>BOP clade</taxon>
        <taxon>Oryzoideae</taxon>
        <taxon>Oryzeae</taxon>
        <taxon>Oryzinae</taxon>
        <taxon>Oryza</taxon>
        <taxon>Oryza sativa</taxon>
    </lineage>
</organism>
<name>Q6ZFS0_ORYSJ</name>
<reference evidence="6" key="2">
    <citation type="journal article" date="2008" name="Nucleic Acids Res.">
        <title>The rice annotation project database (RAP-DB): 2008 update.</title>
        <authorList>
            <consortium name="The rice annotation project (RAP)"/>
        </authorList>
    </citation>
    <scope>GENOME REANNOTATION</scope>
    <source>
        <strain evidence="6">cv. Nipponbare</strain>
    </source>
</reference>
<protein>
    <recommendedName>
        <fullName evidence="4">Legume lectin domain-containing protein</fullName>
    </recommendedName>
</protein>
<dbReference type="Gene3D" id="2.60.120.200">
    <property type="match status" value="1"/>
</dbReference>
<dbReference type="InterPro" id="IPR001220">
    <property type="entry name" value="Legume_lectin_dom"/>
</dbReference>
<dbReference type="InterPro" id="IPR013320">
    <property type="entry name" value="ConA-like_dom_sf"/>
</dbReference>
<dbReference type="Proteomes" id="UP000000763">
    <property type="component" value="Chromosome 8"/>
</dbReference>
<reference evidence="6" key="1">
    <citation type="journal article" date="2005" name="Nature">
        <title>The map-based sequence of the rice genome.</title>
        <authorList>
            <consortium name="International rice genome sequencing project (IRGSP)"/>
            <person name="Matsumoto T."/>
            <person name="Wu J."/>
            <person name="Kanamori H."/>
            <person name="Katayose Y."/>
            <person name="Fujisawa M."/>
            <person name="Namiki N."/>
            <person name="Mizuno H."/>
            <person name="Yamamoto K."/>
            <person name="Antonio B.A."/>
            <person name="Baba T."/>
            <person name="Sakata K."/>
            <person name="Nagamura Y."/>
            <person name="Aoki H."/>
            <person name="Arikawa K."/>
            <person name="Arita K."/>
            <person name="Bito T."/>
            <person name="Chiden Y."/>
            <person name="Fujitsuka N."/>
            <person name="Fukunaka R."/>
            <person name="Hamada M."/>
            <person name="Harada C."/>
            <person name="Hayashi A."/>
            <person name="Hijishita S."/>
            <person name="Honda M."/>
            <person name="Hosokawa S."/>
            <person name="Ichikawa Y."/>
            <person name="Idonuma A."/>
            <person name="Iijima M."/>
            <person name="Ikeda M."/>
            <person name="Ikeno M."/>
            <person name="Ito K."/>
            <person name="Ito S."/>
            <person name="Ito T."/>
            <person name="Ito Y."/>
            <person name="Ito Y."/>
            <person name="Iwabuchi A."/>
            <person name="Kamiya K."/>
            <person name="Karasawa W."/>
            <person name="Kurita K."/>
            <person name="Katagiri S."/>
            <person name="Kikuta A."/>
            <person name="Kobayashi H."/>
            <person name="Kobayashi N."/>
            <person name="Machita K."/>
            <person name="Maehara T."/>
            <person name="Masukawa M."/>
            <person name="Mizubayashi T."/>
            <person name="Mukai Y."/>
            <person name="Nagasaki H."/>
            <person name="Nagata Y."/>
            <person name="Naito S."/>
            <person name="Nakashima M."/>
            <person name="Nakama Y."/>
            <person name="Nakamichi Y."/>
            <person name="Nakamura M."/>
            <person name="Meguro A."/>
            <person name="Negishi M."/>
            <person name="Ohta I."/>
            <person name="Ohta T."/>
            <person name="Okamoto M."/>
            <person name="Ono N."/>
            <person name="Saji S."/>
            <person name="Sakaguchi M."/>
            <person name="Sakai K."/>
            <person name="Shibata M."/>
            <person name="Shimokawa T."/>
            <person name="Song J."/>
            <person name="Takazaki Y."/>
            <person name="Terasawa K."/>
            <person name="Tsugane M."/>
            <person name="Tsuji K."/>
            <person name="Ueda S."/>
            <person name="Waki K."/>
            <person name="Yamagata H."/>
            <person name="Yamamoto M."/>
            <person name="Yamamoto S."/>
            <person name="Yamane H."/>
            <person name="Yoshiki S."/>
            <person name="Yoshihara R."/>
            <person name="Yukawa K."/>
            <person name="Zhong H."/>
            <person name="Yano M."/>
            <person name="Yuan Q."/>
            <person name="Ouyang S."/>
            <person name="Liu J."/>
            <person name="Jones K.M."/>
            <person name="Gansberger K."/>
            <person name="Moffat K."/>
            <person name="Hill J."/>
            <person name="Bera J."/>
            <person name="Fadrosh D."/>
            <person name="Jin S."/>
            <person name="Johri S."/>
            <person name="Kim M."/>
            <person name="Overton L."/>
            <person name="Reardon M."/>
            <person name="Tsitrin T."/>
            <person name="Vuong H."/>
            <person name="Weaver B."/>
            <person name="Ciecko A."/>
            <person name="Tallon L."/>
            <person name="Jackson J."/>
            <person name="Pai G."/>
            <person name="Aken S.V."/>
            <person name="Utterback T."/>
            <person name="Reidmuller S."/>
            <person name="Feldblyum T."/>
            <person name="Hsiao J."/>
            <person name="Zismann V."/>
            <person name="Iobst S."/>
            <person name="de Vazeille A.R."/>
            <person name="Buell C.R."/>
            <person name="Ying K."/>
            <person name="Li Y."/>
            <person name="Lu T."/>
            <person name="Huang Y."/>
            <person name="Zhao Q."/>
            <person name="Feng Q."/>
            <person name="Zhang L."/>
            <person name="Zhu J."/>
            <person name="Weng Q."/>
            <person name="Mu J."/>
            <person name="Lu Y."/>
            <person name="Fan D."/>
            <person name="Liu Y."/>
            <person name="Guan J."/>
            <person name="Zhang Y."/>
            <person name="Yu S."/>
            <person name="Liu X."/>
            <person name="Zhang Y."/>
            <person name="Hong G."/>
            <person name="Han B."/>
            <person name="Choisne N."/>
            <person name="Demange N."/>
            <person name="Orjeda G."/>
            <person name="Samain S."/>
            <person name="Cattolico L."/>
            <person name="Pelletier E."/>
            <person name="Couloux A."/>
            <person name="Segurens B."/>
            <person name="Wincker P."/>
            <person name="D'Hont A."/>
            <person name="Scarpelli C."/>
            <person name="Weissenbach J."/>
            <person name="Salanoubat M."/>
            <person name="Quetier F."/>
            <person name="Yu Y."/>
            <person name="Kim H.R."/>
            <person name="Rambo T."/>
            <person name="Currie J."/>
            <person name="Collura K."/>
            <person name="Luo M."/>
            <person name="Yang T."/>
            <person name="Ammiraju J.S.S."/>
            <person name="Engler F."/>
            <person name="Soderlund C."/>
            <person name="Wing R.A."/>
            <person name="Palmer L.E."/>
            <person name="de la Bastide M."/>
            <person name="Spiegel L."/>
            <person name="Nascimento L."/>
            <person name="Zutavern T."/>
            <person name="O'Shaughnessy A."/>
            <person name="Dike S."/>
            <person name="Dedhia N."/>
            <person name="Preston R."/>
            <person name="Balija V."/>
            <person name="McCombie W.R."/>
            <person name="Chow T."/>
            <person name="Chen H."/>
            <person name="Chung M."/>
            <person name="Chen C."/>
            <person name="Shaw J."/>
            <person name="Wu H."/>
            <person name="Hsiao K."/>
            <person name="Chao Y."/>
            <person name="Chu M."/>
            <person name="Cheng C."/>
            <person name="Hour A."/>
            <person name="Lee P."/>
            <person name="Lin S."/>
            <person name="Lin Y."/>
            <person name="Liou J."/>
            <person name="Liu S."/>
            <person name="Hsing Y."/>
            <person name="Raghuvanshi S."/>
            <person name="Mohanty A."/>
            <person name="Bharti A.K."/>
            <person name="Gaur A."/>
            <person name="Gupta V."/>
            <person name="Kumar D."/>
            <person name="Ravi V."/>
            <person name="Vij S."/>
            <person name="Kapur A."/>
            <person name="Khurana P."/>
            <person name="Khurana P."/>
            <person name="Khurana J.P."/>
            <person name="Tyagi A.K."/>
            <person name="Gaikwad K."/>
            <person name="Singh A."/>
            <person name="Dalal V."/>
            <person name="Srivastava S."/>
            <person name="Dixit A."/>
            <person name="Pal A.K."/>
            <person name="Ghazi I.A."/>
            <person name="Yadav M."/>
            <person name="Pandit A."/>
            <person name="Bhargava A."/>
            <person name="Sureshbabu K."/>
            <person name="Batra K."/>
            <person name="Sharma T.R."/>
            <person name="Mohapatra T."/>
            <person name="Singh N.K."/>
            <person name="Messing J."/>
            <person name="Nelson A.B."/>
            <person name="Fuks G."/>
            <person name="Kavchok S."/>
            <person name="Keizer G."/>
            <person name="Linton E."/>
            <person name="Llaca V."/>
            <person name="Song R."/>
            <person name="Tanyolac B."/>
            <person name="Young S."/>
            <person name="Ho-Il K."/>
            <person name="Hahn J.H."/>
            <person name="Sangsakoo G."/>
            <person name="Vanavichit A."/>
            <person name="de Mattos Luiz.A.T."/>
            <person name="Zimmer P.D."/>
            <person name="Malone G."/>
            <person name="Dellagostin O."/>
            <person name="de Oliveira A.C."/>
            <person name="Bevan M."/>
            <person name="Bancroft I."/>
            <person name="Minx P."/>
            <person name="Cordum H."/>
            <person name="Wilson R."/>
            <person name="Cheng Z."/>
            <person name="Jin W."/>
            <person name="Jiang J."/>
            <person name="Leong S.A."/>
            <person name="Iwama H."/>
            <person name="Gojobori T."/>
            <person name="Itoh T."/>
            <person name="Niimura Y."/>
            <person name="Fujii Y."/>
            <person name="Habara T."/>
            <person name="Sakai H."/>
            <person name="Sato Y."/>
            <person name="Wilson G."/>
            <person name="Kumar K."/>
            <person name="McCouch S."/>
            <person name="Juretic N."/>
            <person name="Hoen D."/>
            <person name="Wright S."/>
            <person name="Bruskiewich R."/>
            <person name="Bureau T."/>
            <person name="Miyao A."/>
            <person name="Hirochika H."/>
            <person name="Nishikawa T."/>
            <person name="Kadowaki K."/>
            <person name="Sugiura M."/>
            <person name="Burr B."/>
            <person name="Sasaki T."/>
        </authorList>
    </citation>
    <scope>NUCLEOTIDE SEQUENCE [LARGE SCALE GENOMIC DNA]</scope>
    <source>
        <strain evidence="6">cv. Nipponbare</strain>
    </source>
</reference>
<accession>Q6ZFS0</accession>
<feature type="signal peptide" evidence="3">
    <location>
        <begin position="1"/>
        <end position="26"/>
    </location>
</feature>
<evidence type="ECO:0000256" key="2">
    <source>
        <dbReference type="ARBA" id="ARBA00022734"/>
    </source>
</evidence>
<dbReference type="Pfam" id="PF00139">
    <property type="entry name" value="Lectin_legB"/>
    <property type="match status" value="1"/>
</dbReference>
<dbReference type="PANTHER" id="PTHR32401:SF49">
    <property type="entry name" value="OS10G0129200 PROTEIN"/>
    <property type="match status" value="1"/>
</dbReference>
<sequence length="159" mass="17088">MAAGVLMTKPFMAALACLLVMPSVVATTTVSFNYSSFSNASKNITLQGSAALAGAAAEWIELTKGKGNNLSSGGTMGRMVYTPPVQLWDAATGEVASFTTRFSFNITPKNKSNKGDGMTLLAKNTNRTPCGRPVAIRHSRLKKLSGRQRIQRMQRTRTK</sequence>
<keyword evidence="3" id="KW-0732">Signal</keyword>
<evidence type="ECO:0000313" key="6">
    <source>
        <dbReference type="Proteomes" id="UP000000763"/>
    </source>
</evidence>
<evidence type="ECO:0000259" key="4">
    <source>
        <dbReference type="Pfam" id="PF00139"/>
    </source>
</evidence>
<evidence type="ECO:0000256" key="3">
    <source>
        <dbReference type="SAM" id="SignalP"/>
    </source>
</evidence>
<dbReference type="GO" id="GO:0030246">
    <property type="term" value="F:carbohydrate binding"/>
    <property type="evidence" value="ECO:0007669"/>
    <property type="project" value="UniProtKB-KW"/>
</dbReference>
<evidence type="ECO:0000256" key="1">
    <source>
        <dbReference type="ARBA" id="ARBA00007606"/>
    </source>
</evidence>
<gene>
    <name evidence="5" type="primary">OJ1499_A07.21</name>
</gene>
<comment type="similarity">
    <text evidence="1">Belongs to the leguminous lectin family.</text>
</comment>
<feature type="domain" description="Legume lectin" evidence="4">
    <location>
        <begin position="30"/>
        <end position="125"/>
    </location>
</feature>